<keyword evidence="2" id="KW-1185">Reference proteome</keyword>
<dbReference type="STRING" id="1123501.Wenmar_00503"/>
<evidence type="ECO:0000313" key="2">
    <source>
        <dbReference type="Proteomes" id="UP000035100"/>
    </source>
</evidence>
<gene>
    <name evidence="1" type="ORF">Wenmar_00503</name>
</gene>
<name>A0A0D0Q9L5_9RHOB</name>
<dbReference type="AlphaFoldDB" id="A0A0D0Q9L5"/>
<dbReference type="Proteomes" id="UP000035100">
    <property type="component" value="Unassembled WGS sequence"/>
</dbReference>
<reference evidence="1 2" key="1">
    <citation type="submission" date="2013-01" db="EMBL/GenBank/DDBJ databases">
        <authorList>
            <person name="Fiebig A."/>
            <person name="Goeker M."/>
            <person name="Klenk H.-P.P."/>
        </authorList>
    </citation>
    <scope>NUCLEOTIDE SEQUENCE [LARGE SCALE GENOMIC DNA]</scope>
    <source>
        <strain evidence="1 2">DSM 24838</strain>
    </source>
</reference>
<protein>
    <submittedName>
        <fullName evidence="1">Uncharacterized protein</fullName>
    </submittedName>
</protein>
<dbReference type="PATRIC" id="fig|1123501.6.peg.563"/>
<evidence type="ECO:0000313" key="1">
    <source>
        <dbReference type="EMBL" id="KIQ71124.1"/>
    </source>
</evidence>
<accession>A0A0D0Q9L5</accession>
<organism evidence="1 2">
    <name type="scientific">Wenxinia marina DSM 24838</name>
    <dbReference type="NCBI Taxonomy" id="1123501"/>
    <lineage>
        <taxon>Bacteria</taxon>
        <taxon>Pseudomonadati</taxon>
        <taxon>Pseudomonadota</taxon>
        <taxon>Alphaproteobacteria</taxon>
        <taxon>Rhodobacterales</taxon>
        <taxon>Roseobacteraceae</taxon>
        <taxon>Wenxinia</taxon>
    </lineage>
</organism>
<dbReference type="EMBL" id="AONG01000003">
    <property type="protein sequence ID" value="KIQ71124.1"/>
    <property type="molecule type" value="Genomic_DNA"/>
</dbReference>
<sequence length="34" mass="3631">MSAQANRPLIIKRKKVSGGDGHHGGAWKVAIPYS</sequence>
<proteinExistence type="predicted"/>
<comment type="caution">
    <text evidence="1">The sequence shown here is derived from an EMBL/GenBank/DDBJ whole genome shotgun (WGS) entry which is preliminary data.</text>
</comment>